<feature type="transmembrane region" description="Helical" evidence="8">
    <location>
        <begin position="222"/>
        <end position="242"/>
    </location>
</feature>
<keyword evidence="5 8" id="KW-0812">Transmembrane</keyword>
<dbReference type="PROSITE" id="PS50928">
    <property type="entry name" value="ABC_TM1"/>
    <property type="match status" value="1"/>
</dbReference>
<evidence type="ECO:0000256" key="1">
    <source>
        <dbReference type="ARBA" id="ARBA00004429"/>
    </source>
</evidence>
<keyword evidence="3 8" id="KW-0813">Transport</keyword>
<dbReference type="EMBL" id="JANWOI010000001">
    <property type="protein sequence ID" value="MDA5192681.1"/>
    <property type="molecule type" value="Genomic_DNA"/>
</dbReference>
<dbReference type="Gene3D" id="1.10.3720.10">
    <property type="entry name" value="MetI-like"/>
    <property type="match status" value="1"/>
</dbReference>
<evidence type="ECO:0000256" key="5">
    <source>
        <dbReference type="ARBA" id="ARBA00022692"/>
    </source>
</evidence>
<evidence type="ECO:0000259" key="9">
    <source>
        <dbReference type="PROSITE" id="PS50928"/>
    </source>
</evidence>
<comment type="caution">
    <text evidence="10">The sequence shown here is derived from an EMBL/GenBank/DDBJ whole genome shotgun (WGS) entry which is preliminary data.</text>
</comment>
<dbReference type="AlphaFoldDB" id="A0A9X3TVB4"/>
<keyword evidence="7 8" id="KW-0472">Membrane</keyword>
<dbReference type="InterPro" id="IPR035906">
    <property type="entry name" value="MetI-like_sf"/>
</dbReference>
<dbReference type="Proteomes" id="UP001141619">
    <property type="component" value="Unassembled WGS sequence"/>
</dbReference>
<feature type="transmembrane region" description="Helical" evidence="8">
    <location>
        <begin position="189"/>
        <end position="210"/>
    </location>
</feature>
<feature type="transmembrane region" description="Helical" evidence="8">
    <location>
        <begin position="20"/>
        <end position="44"/>
    </location>
</feature>
<dbReference type="CDD" id="cd06261">
    <property type="entry name" value="TM_PBP2"/>
    <property type="match status" value="1"/>
</dbReference>
<dbReference type="GO" id="GO:0022857">
    <property type="term" value="F:transmembrane transporter activity"/>
    <property type="evidence" value="ECO:0007669"/>
    <property type="project" value="InterPro"/>
</dbReference>
<evidence type="ECO:0000256" key="3">
    <source>
        <dbReference type="ARBA" id="ARBA00022448"/>
    </source>
</evidence>
<keyword evidence="11" id="KW-1185">Reference proteome</keyword>
<evidence type="ECO:0000256" key="4">
    <source>
        <dbReference type="ARBA" id="ARBA00022475"/>
    </source>
</evidence>
<protein>
    <submittedName>
        <fullName evidence="10">Amino acid ABC transporter permease</fullName>
    </submittedName>
</protein>
<evidence type="ECO:0000313" key="10">
    <source>
        <dbReference type="EMBL" id="MDA5192681.1"/>
    </source>
</evidence>
<dbReference type="RefSeq" id="WP_274942385.1">
    <property type="nucleotide sequence ID" value="NZ_JANWOI010000001.1"/>
</dbReference>
<feature type="transmembrane region" description="Helical" evidence="8">
    <location>
        <begin position="292"/>
        <end position="310"/>
    </location>
</feature>
<dbReference type="InterPro" id="IPR043429">
    <property type="entry name" value="ArtM/GltK/GlnP/TcyL/YhdX-like"/>
</dbReference>
<feature type="transmembrane region" description="Helical" evidence="8">
    <location>
        <begin position="86"/>
        <end position="104"/>
    </location>
</feature>
<dbReference type="GO" id="GO:0043190">
    <property type="term" value="C:ATP-binding cassette (ABC) transporter complex"/>
    <property type="evidence" value="ECO:0007669"/>
    <property type="project" value="InterPro"/>
</dbReference>
<feature type="transmembrane region" description="Helical" evidence="8">
    <location>
        <begin position="322"/>
        <end position="344"/>
    </location>
</feature>
<dbReference type="PANTHER" id="PTHR30614">
    <property type="entry name" value="MEMBRANE COMPONENT OF AMINO ACID ABC TRANSPORTER"/>
    <property type="match status" value="1"/>
</dbReference>
<proteinExistence type="inferred from homology"/>
<keyword evidence="6 8" id="KW-1133">Transmembrane helix</keyword>
<dbReference type="PANTHER" id="PTHR30614:SF41">
    <property type="entry name" value="INNER MEMBRANE AMINO-ACID ABC TRANSPORTER PERMEASE PROTEIN YHDY"/>
    <property type="match status" value="1"/>
</dbReference>
<reference evidence="10" key="1">
    <citation type="submission" date="2022-08" db="EMBL/GenBank/DDBJ databases">
        <authorList>
            <person name="Vandamme P."/>
            <person name="Hettiarachchi A."/>
            <person name="Peeters C."/>
            <person name="Cnockaert M."/>
            <person name="Carlier A."/>
        </authorList>
    </citation>
    <scope>NUCLEOTIDE SEQUENCE</scope>
    <source>
        <strain evidence="10">LMG 31809</strain>
    </source>
</reference>
<feature type="transmembrane region" description="Helical" evidence="8">
    <location>
        <begin position="111"/>
        <end position="137"/>
    </location>
</feature>
<dbReference type="SUPFAM" id="SSF161098">
    <property type="entry name" value="MetI-like"/>
    <property type="match status" value="1"/>
</dbReference>
<evidence type="ECO:0000256" key="6">
    <source>
        <dbReference type="ARBA" id="ARBA00022989"/>
    </source>
</evidence>
<evidence type="ECO:0000256" key="8">
    <source>
        <dbReference type="RuleBase" id="RU363032"/>
    </source>
</evidence>
<evidence type="ECO:0000313" key="11">
    <source>
        <dbReference type="Proteomes" id="UP001141619"/>
    </source>
</evidence>
<organism evidence="10 11">
    <name type="scientific">Govanella unica</name>
    <dbReference type="NCBI Taxonomy" id="2975056"/>
    <lineage>
        <taxon>Bacteria</taxon>
        <taxon>Pseudomonadati</taxon>
        <taxon>Pseudomonadota</taxon>
        <taxon>Alphaproteobacteria</taxon>
        <taxon>Emcibacterales</taxon>
        <taxon>Govanellaceae</taxon>
        <taxon>Govanella</taxon>
    </lineage>
</organism>
<evidence type="ECO:0000256" key="2">
    <source>
        <dbReference type="ARBA" id="ARBA00010072"/>
    </source>
</evidence>
<dbReference type="InterPro" id="IPR000515">
    <property type="entry name" value="MetI-like"/>
</dbReference>
<feature type="transmembrane region" description="Helical" evidence="8">
    <location>
        <begin position="143"/>
        <end position="168"/>
    </location>
</feature>
<dbReference type="GO" id="GO:0006865">
    <property type="term" value="P:amino acid transport"/>
    <property type="evidence" value="ECO:0007669"/>
    <property type="project" value="TreeGrafter"/>
</dbReference>
<comment type="similarity">
    <text evidence="2">Belongs to the binding-protein-dependent transport system permease family. HisMQ subfamily.</text>
</comment>
<dbReference type="NCBIfam" id="TIGR01726">
    <property type="entry name" value="HEQRo_perm_3TM"/>
    <property type="match status" value="1"/>
</dbReference>
<sequence>MMANQGALHWMRRNLFSTPFNSILTLLSVTALVALIIPLLQWAVFDAAWRGTDPESCRVASGACWPFVRVRFDQFMYGLYPLAERWRVDLGVGVGFLLAGMMLWPRFPGKFWIGLSLLTVYPVAAIILFGGGLFGLVPVSTNAWGGFFLTLVVSTFVLTLSLPFGVLLALGRQSKLPLVRFLAVGWIEFWRAVPVLVLLFVVIIMFPLFMPPGFEVDKLLRALIALTILMSCYIAEAVRGALQSLPRGQYEAAEALGLSYPQAMLRVILPQALTLSVPQITSIFIGLFKETTVLLIIGFFDLLGMVQTASTDPRWMSASTVATGYLFAALFFWVCCFAMSRYSARLETKYRQTR</sequence>
<reference evidence="10" key="2">
    <citation type="journal article" date="2023" name="Syst. Appl. Microbiol.">
        <title>Govania unica gen. nov., sp. nov., a rare biosphere bacterium that represents a novel family in the class Alphaproteobacteria.</title>
        <authorList>
            <person name="Vandamme P."/>
            <person name="Peeters C."/>
            <person name="Hettiarachchi A."/>
            <person name="Cnockaert M."/>
            <person name="Carlier A."/>
        </authorList>
    </citation>
    <scope>NUCLEOTIDE SEQUENCE</scope>
    <source>
        <strain evidence="10">LMG 31809</strain>
    </source>
</reference>
<feature type="domain" description="ABC transmembrane type-1" evidence="9">
    <location>
        <begin position="147"/>
        <end position="338"/>
    </location>
</feature>
<evidence type="ECO:0000256" key="7">
    <source>
        <dbReference type="ARBA" id="ARBA00023136"/>
    </source>
</evidence>
<name>A0A9X3TVB4_9PROT</name>
<keyword evidence="4" id="KW-1003">Cell membrane</keyword>
<dbReference type="InterPro" id="IPR010065">
    <property type="entry name" value="AA_ABC_transptr_permease_3TM"/>
</dbReference>
<dbReference type="Pfam" id="PF00528">
    <property type="entry name" value="BPD_transp_1"/>
    <property type="match status" value="1"/>
</dbReference>
<accession>A0A9X3TVB4</accession>
<gene>
    <name evidence="10" type="ORF">NYP16_01755</name>
</gene>
<comment type="subcellular location">
    <subcellularLocation>
        <location evidence="1">Cell inner membrane</location>
        <topology evidence="1">Multi-pass membrane protein</topology>
    </subcellularLocation>
    <subcellularLocation>
        <location evidence="8">Cell membrane</location>
        <topology evidence="8">Multi-pass membrane protein</topology>
    </subcellularLocation>
</comment>